<feature type="transmembrane region" description="Helical" evidence="13">
    <location>
        <begin position="176"/>
        <end position="201"/>
    </location>
</feature>
<dbReference type="Pfam" id="PF18075">
    <property type="entry name" value="FtsX_ECD"/>
    <property type="match status" value="1"/>
</dbReference>
<dbReference type="PANTHER" id="PTHR47755">
    <property type="entry name" value="CELL DIVISION PROTEIN FTSX"/>
    <property type="match status" value="1"/>
</dbReference>
<evidence type="ECO:0000313" key="17">
    <source>
        <dbReference type="Proteomes" id="UP000215332"/>
    </source>
</evidence>
<dbReference type="Pfam" id="PF02687">
    <property type="entry name" value="FtsX"/>
    <property type="match status" value="1"/>
</dbReference>
<dbReference type="EMBL" id="LT906441">
    <property type="protein sequence ID" value="SNV37190.1"/>
    <property type="molecule type" value="Genomic_DNA"/>
</dbReference>
<comment type="similarity">
    <text evidence="3 12">Belongs to the ABC-4 integral membrane protein family. FtsX subfamily.</text>
</comment>
<evidence type="ECO:0000256" key="4">
    <source>
        <dbReference type="ARBA" id="ARBA00011160"/>
    </source>
</evidence>
<evidence type="ECO:0000259" key="14">
    <source>
        <dbReference type="Pfam" id="PF02687"/>
    </source>
</evidence>
<keyword evidence="10 12" id="KW-0472">Membrane</keyword>
<comment type="subcellular location">
    <subcellularLocation>
        <location evidence="2">Cell membrane</location>
        <topology evidence="2">Multi-pass membrane protein</topology>
    </subcellularLocation>
</comment>
<feature type="domain" description="FtsX extracellular" evidence="15">
    <location>
        <begin position="54"/>
        <end position="157"/>
    </location>
</feature>
<accession>A0A239WST0</accession>
<keyword evidence="9 13" id="KW-1133">Transmembrane helix</keyword>
<evidence type="ECO:0000256" key="1">
    <source>
        <dbReference type="ARBA" id="ARBA00003552"/>
    </source>
</evidence>
<dbReference type="Gene3D" id="3.30.70.3040">
    <property type="match status" value="1"/>
</dbReference>
<sequence>MRHTLRETRNGLRRNVSMTIAVIVTMWVSLSLFGAALLAAQQVDLIKGKWYDKVEVSVFLCVKNVPGDNCVPGKDASQADKDAIKAALQSDPQVEKVYYESKKDAFEEYQRVYKDSPVKEILTVDTIQDSFRVKLVNPENYREVVAATQTMKGVQAVVDLHTALDPLFVWLNSLRWTTVGLSALLLVAAALQITNTIRMAVFARRRELEIMKLVGASNRFILTPFLLESLVAGLIGAILAAGTLAAGTYVIVMKKFAVTMSTIAWVNWHHVWVAIGWLAIVAVVLSLIPSYAAAKKYLKV</sequence>
<feature type="transmembrane region" description="Helical" evidence="13">
    <location>
        <begin position="20"/>
        <end position="40"/>
    </location>
</feature>
<name>A0A239WST0_9ACTN</name>
<evidence type="ECO:0000259" key="15">
    <source>
        <dbReference type="Pfam" id="PF18075"/>
    </source>
</evidence>
<evidence type="ECO:0000256" key="6">
    <source>
        <dbReference type="ARBA" id="ARBA00022475"/>
    </source>
</evidence>
<dbReference type="GO" id="GO:0005886">
    <property type="term" value="C:plasma membrane"/>
    <property type="evidence" value="ECO:0007669"/>
    <property type="project" value="UniProtKB-SubCell"/>
</dbReference>
<dbReference type="PIRSF" id="PIRSF003097">
    <property type="entry name" value="FtsX"/>
    <property type="match status" value="1"/>
</dbReference>
<evidence type="ECO:0000313" key="16">
    <source>
        <dbReference type="EMBL" id="SNV37190.1"/>
    </source>
</evidence>
<dbReference type="GO" id="GO:0051301">
    <property type="term" value="P:cell division"/>
    <property type="evidence" value="ECO:0007669"/>
    <property type="project" value="UniProtKB-KW"/>
</dbReference>
<dbReference type="InterPro" id="IPR047929">
    <property type="entry name" value="FtsX_actino"/>
</dbReference>
<dbReference type="KEGG" id="cgrn:4412665_01479"/>
<evidence type="ECO:0000256" key="2">
    <source>
        <dbReference type="ARBA" id="ARBA00004651"/>
    </source>
</evidence>
<dbReference type="AlphaFoldDB" id="A0A239WST0"/>
<evidence type="ECO:0000256" key="3">
    <source>
        <dbReference type="ARBA" id="ARBA00007379"/>
    </source>
</evidence>
<dbReference type="Proteomes" id="UP000215332">
    <property type="component" value="Chromosome 1"/>
</dbReference>
<evidence type="ECO:0000256" key="8">
    <source>
        <dbReference type="ARBA" id="ARBA00022692"/>
    </source>
</evidence>
<reference evidence="16 17" key="1">
    <citation type="submission" date="2017-06" db="EMBL/GenBank/DDBJ databases">
        <authorList>
            <consortium name="Pathogen Informatics"/>
        </authorList>
    </citation>
    <scope>NUCLEOTIDE SEQUENCE [LARGE SCALE GENOMIC DNA]</scope>
    <source>
        <strain evidence="16 17">NCTC11865</strain>
    </source>
</reference>
<evidence type="ECO:0000256" key="10">
    <source>
        <dbReference type="ARBA" id="ARBA00023136"/>
    </source>
</evidence>
<dbReference type="InterPro" id="IPR003838">
    <property type="entry name" value="ABC3_permease_C"/>
</dbReference>
<evidence type="ECO:0000256" key="11">
    <source>
        <dbReference type="ARBA" id="ARBA00023306"/>
    </source>
</evidence>
<feature type="transmembrane region" description="Helical" evidence="13">
    <location>
        <begin position="271"/>
        <end position="294"/>
    </location>
</feature>
<keyword evidence="6 12" id="KW-1003">Cell membrane</keyword>
<protein>
    <recommendedName>
        <fullName evidence="5 12">Cell division protein FtsX</fullName>
    </recommendedName>
</protein>
<dbReference type="InterPro" id="IPR004513">
    <property type="entry name" value="FtsX"/>
</dbReference>
<feature type="transmembrane region" description="Helical" evidence="13">
    <location>
        <begin position="222"/>
        <end position="251"/>
    </location>
</feature>
<dbReference type="NCBIfam" id="NF038346">
    <property type="entry name" value="FtsX_actino"/>
    <property type="match status" value="1"/>
</dbReference>
<evidence type="ECO:0000256" key="12">
    <source>
        <dbReference type="PIRNR" id="PIRNR003097"/>
    </source>
</evidence>
<dbReference type="InterPro" id="IPR040690">
    <property type="entry name" value="FtsX_ECD"/>
</dbReference>
<feature type="domain" description="ABC3 transporter permease C-terminal" evidence="14">
    <location>
        <begin position="181"/>
        <end position="297"/>
    </location>
</feature>
<evidence type="ECO:0000256" key="13">
    <source>
        <dbReference type="SAM" id="Phobius"/>
    </source>
</evidence>
<organism evidence="16 17">
    <name type="scientific">Cutibacterium granulosum</name>
    <dbReference type="NCBI Taxonomy" id="33011"/>
    <lineage>
        <taxon>Bacteria</taxon>
        <taxon>Bacillati</taxon>
        <taxon>Actinomycetota</taxon>
        <taxon>Actinomycetes</taxon>
        <taxon>Propionibacteriales</taxon>
        <taxon>Propionibacteriaceae</taxon>
        <taxon>Cutibacterium</taxon>
    </lineage>
</organism>
<comment type="function">
    <text evidence="1">Part of the ABC transporter FtsEX involved in cellular division.</text>
</comment>
<keyword evidence="8 13" id="KW-0812">Transmembrane</keyword>
<keyword evidence="7 12" id="KW-0132">Cell division</keyword>
<evidence type="ECO:0000256" key="9">
    <source>
        <dbReference type="ARBA" id="ARBA00022989"/>
    </source>
</evidence>
<comment type="subunit">
    <text evidence="4">Forms a membrane-associated complex with FtsE.</text>
</comment>
<proteinExistence type="inferred from homology"/>
<keyword evidence="11 12" id="KW-0131">Cell cycle</keyword>
<dbReference type="eggNOG" id="COG2177">
    <property type="taxonomic scope" value="Bacteria"/>
</dbReference>
<dbReference type="PANTHER" id="PTHR47755:SF1">
    <property type="entry name" value="CELL DIVISION PROTEIN FTSX"/>
    <property type="match status" value="1"/>
</dbReference>
<evidence type="ECO:0000256" key="5">
    <source>
        <dbReference type="ARBA" id="ARBA00021907"/>
    </source>
</evidence>
<gene>
    <name evidence="16" type="primary">ftsX</name>
    <name evidence="16" type="ORF">SAMEA4412665_01479</name>
</gene>
<evidence type="ECO:0000256" key="7">
    <source>
        <dbReference type="ARBA" id="ARBA00022618"/>
    </source>
</evidence>
<dbReference type="RefSeq" id="WP_021105761.1">
    <property type="nucleotide sequence ID" value="NZ_LT906441.1"/>
</dbReference>